<gene>
    <name evidence="2" type="ORF">EZS26_001379</name>
</gene>
<keyword evidence="1" id="KW-0812">Transmembrane</keyword>
<keyword evidence="1" id="KW-0472">Membrane</keyword>
<organism evidence="2 3">
    <name type="scientific">Candidatus Ordinivivax streblomastigis</name>
    <dbReference type="NCBI Taxonomy" id="2540710"/>
    <lineage>
        <taxon>Bacteria</taxon>
        <taxon>Pseudomonadati</taxon>
        <taxon>Bacteroidota</taxon>
        <taxon>Bacteroidia</taxon>
        <taxon>Bacteroidales</taxon>
        <taxon>Candidatus Ordinivivax</taxon>
    </lineage>
</organism>
<dbReference type="Proteomes" id="UP000324575">
    <property type="component" value="Unassembled WGS sequence"/>
</dbReference>
<evidence type="ECO:0000256" key="1">
    <source>
        <dbReference type="SAM" id="Phobius"/>
    </source>
</evidence>
<evidence type="ECO:0000313" key="3">
    <source>
        <dbReference type="Proteomes" id="UP000324575"/>
    </source>
</evidence>
<evidence type="ECO:0000313" key="2">
    <source>
        <dbReference type="EMBL" id="KAA6302547.1"/>
    </source>
</evidence>
<protein>
    <submittedName>
        <fullName evidence="2">Uncharacterized protein</fullName>
    </submittedName>
</protein>
<proteinExistence type="predicted"/>
<name>A0A5M8P256_9BACT</name>
<feature type="transmembrane region" description="Helical" evidence="1">
    <location>
        <begin position="43"/>
        <end position="66"/>
    </location>
</feature>
<keyword evidence="1" id="KW-1133">Transmembrane helix</keyword>
<sequence>MAILLIVLLIGIFITIVKSFKSKQVANMQQLPRRITKQNQGHWNSGFTLIIIGVLILIATLPFHYIPDRSMVFPKENLTFSNTIITEDDIVRLIVRYNNASLFEQQAIMQEPLHRKLIENGVIVNEEKTSSEDFDDENRYSTTTNKLDFLKAFGEKYPYDVKLFDNLEFTQRLKKLIGDSQYDIVEVCSVETPIELSDNVFISTGCKAHDCGSTRYIIVYDFSTNVMQVGIQDDGEVEIYSENGQYLERIRDFARY</sequence>
<dbReference type="EMBL" id="SNRX01000007">
    <property type="protein sequence ID" value="KAA6302547.1"/>
    <property type="molecule type" value="Genomic_DNA"/>
</dbReference>
<accession>A0A5M8P256</accession>
<reference evidence="2 3" key="1">
    <citation type="submission" date="2019-03" db="EMBL/GenBank/DDBJ databases">
        <title>Single cell metagenomics reveals metabolic interactions within the superorganism composed of flagellate Streblomastix strix and complex community of Bacteroidetes bacteria on its surface.</title>
        <authorList>
            <person name="Treitli S.C."/>
            <person name="Kolisko M."/>
            <person name="Husnik F."/>
            <person name="Keeling P."/>
            <person name="Hampl V."/>
        </authorList>
    </citation>
    <scope>NUCLEOTIDE SEQUENCE [LARGE SCALE GENOMIC DNA]</scope>
    <source>
        <strain evidence="2">St1</strain>
    </source>
</reference>
<comment type="caution">
    <text evidence="2">The sequence shown here is derived from an EMBL/GenBank/DDBJ whole genome shotgun (WGS) entry which is preliminary data.</text>
</comment>
<dbReference type="AlphaFoldDB" id="A0A5M8P256"/>